<dbReference type="EMBL" id="FZQP02006970">
    <property type="protein sequence ID" value="VVD05418.1"/>
    <property type="molecule type" value="Genomic_DNA"/>
</dbReference>
<name>A0A5E4R466_9NEOP</name>
<keyword evidence="2" id="KW-1185">Reference proteome</keyword>
<organism evidence="1 2">
    <name type="scientific">Leptidea sinapis</name>
    <dbReference type="NCBI Taxonomy" id="189913"/>
    <lineage>
        <taxon>Eukaryota</taxon>
        <taxon>Metazoa</taxon>
        <taxon>Ecdysozoa</taxon>
        <taxon>Arthropoda</taxon>
        <taxon>Hexapoda</taxon>
        <taxon>Insecta</taxon>
        <taxon>Pterygota</taxon>
        <taxon>Neoptera</taxon>
        <taxon>Endopterygota</taxon>
        <taxon>Lepidoptera</taxon>
        <taxon>Glossata</taxon>
        <taxon>Ditrysia</taxon>
        <taxon>Papilionoidea</taxon>
        <taxon>Pieridae</taxon>
        <taxon>Dismorphiinae</taxon>
        <taxon>Leptidea</taxon>
    </lineage>
</organism>
<proteinExistence type="predicted"/>
<protein>
    <submittedName>
        <fullName evidence="1">Uncharacterized protein</fullName>
    </submittedName>
</protein>
<dbReference type="Proteomes" id="UP000324832">
    <property type="component" value="Unassembled WGS sequence"/>
</dbReference>
<sequence length="98" mass="11447">MNCVKYLNRQFLCMKFFHGPAASGPAWCDWRGRGMPAFHIVLYLQQSGPPSNSACFHCITHYSPVRSIGYPMEHSRLQKYNTGQKWHYSYQTVKIEKM</sequence>
<reference evidence="1 2" key="1">
    <citation type="submission" date="2017-07" db="EMBL/GenBank/DDBJ databases">
        <authorList>
            <person name="Talla V."/>
            <person name="Backstrom N."/>
        </authorList>
    </citation>
    <scope>NUCLEOTIDE SEQUENCE [LARGE SCALE GENOMIC DNA]</scope>
</reference>
<gene>
    <name evidence="1" type="ORF">LSINAPIS_LOCUS14967</name>
</gene>
<dbReference type="AlphaFoldDB" id="A0A5E4R466"/>
<evidence type="ECO:0000313" key="1">
    <source>
        <dbReference type="EMBL" id="VVD05418.1"/>
    </source>
</evidence>
<evidence type="ECO:0000313" key="2">
    <source>
        <dbReference type="Proteomes" id="UP000324832"/>
    </source>
</evidence>
<accession>A0A5E4R466</accession>